<dbReference type="EMBL" id="CP069030">
    <property type="protein sequence ID" value="QRC98626.1"/>
    <property type="molecule type" value="Genomic_DNA"/>
</dbReference>
<proteinExistence type="predicted"/>
<dbReference type="KEGG" id="pno:SNOG_04673"/>
<reference evidence="3" key="1">
    <citation type="journal article" date="2021" name="BMC Genomics">
        <title>Chromosome-level genome assembly and manually-curated proteome of model necrotroph Parastagonospora nodorum Sn15 reveals a genome-wide trove of candidate effector homologs, and redundancy of virulence-related functions within an accessory chromosome.</title>
        <authorList>
            <person name="Bertazzoni S."/>
            <person name="Jones D.A.B."/>
            <person name="Phan H.T."/>
            <person name="Tan K.-C."/>
            <person name="Hane J.K."/>
        </authorList>
    </citation>
    <scope>NUCLEOTIDE SEQUENCE [LARGE SCALE GENOMIC DNA]</scope>
    <source>
        <strain evidence="3">SN15 / ATCC MYA-4574 / FGSC 10173)</strain>
    </source>
</reference>
<evidence type="ECO:0000256" key="1">
    <source>
        <dbReference type="SAM" id="MobiDB-lite"/>
    </source>
</evidence>
<evidence type="ECO:0000313" key="2">
    <source>
        <dbReference type="EMBL" id="QRC98626.1"/>
    </source>
</evidence>
<protein>
    <submittedName>
        <fullName evidence="2">Uncharacterized protein</fullName>
    </submittedName>
</protein>
<sequence length="214" mass="21618">MSLPPFTSTTTSFTTISNSLPSTKFTIPTEVPSLFSFGPAFSCFANSVSRATPLPSQYPKDNPGGAAAACAISNDIEVNDHAFWDLYACCKSLDMDAGGHPDLCTAQCAAGEGQTWQEMAECLSKRVEVVVCKPASGGFFENGTRSTGYGSSGVASQTRTSSASGSGSATGSASQTSGSAGAGSTVGIMHVGGSKAGVMLFAVLAIGSFAGMML</sequence>
<feature type="compositionally biased region" description="Low complexity" evidence="1">
    <location>
        <begin position="155"/>
        <end position="182"/>
    </location>
</feature>
<dbReference type="Proteomes" id="UP000663193">
    <property type="component" value="Chromosome 8"/>
</dbReference>
<name>A0A7U2I3M6_PHANO</name>
<dbReference type="AlphaFoldDB" id="A0A7U2I3M6"/>
<dbReference type="OMA" id="TSICYAN"/>
<dbReference type="RefSeq" id="XP_001795086.1">
    <property type="nucleotide sequence ID" value="XM_001795034.1"/>
</dbReference>
<keyword evidence="3" id="KW-1185">Reference proteome</keyword>
<evidence type="ECO:0000313" key="3">
    <source>
        <dbReference type="Proteomes" id="UP000663193"/>
    </source>
</evidence>
<gene>
    <name evidence="2" type="ORF">JI435_046730</name>
</gene>
<dbReference type="VEuPathDB" id="FungiDB:JI435_046730"/>
<dbReference type="OrthoDB" id="3792734at2759"/>
<organism evidence="2 3">
    <name type="scientific">Phaeosphaeria nodorum (strain SN15 / ATCC MYA-4574 / FGSC 10173)</name>
    <name type="common">Glume blotch fungus</name>
    <name type="synonym">Parastagonospora nodorum</name>
    <dbReference type="NCBI Taxonomy" id="321614"/>
    <lineage>
        <taxon>Eukaryota</taxon>
        <taxon>Fungi</taxon>
        <taxon>Dikarya</taxon>
        <taxon>Ascomycota</taxon>
        <taxon>Pezizomycotina</taxon>
        <taxon>Dothideomycetes</taxon>
        <taxon>Pleosporomycetidae</taxon>
        <taxon>Pleosporales</taxon>
        <taxon>Pleosporineae</taxon>
        <taxon>Phaeosphaeriaceae</taxon>
        <taxon>Parastagonospora</taxon>
    </lineage>
</organism>
<feature type="region of interest" description="Disordered" evidence="1">
    <location>
        <begin position="147"/>
        <end position="182"/>
    </location>
</feature>
<accession>A0A7U2I3M6</accession>